<evidence type="ECO:0008006" key="4">
    <source>
        <dbReference type="Google" id="ProtNLM"/>
    </source>
</evidence>
<dbReference type="GO" id="GO:0043683">
    <property type="term" value="P:type IV pilus assembly"/>
    <property type="evidence" value="ECO:0007669"/>
    <property type="project" value="InterPro"/>
</dbReference>
<dbReference type="SUPFAM" id="SSF54523">
    <property type="entry name" value="Pili subunits"/>
    <property type="match status" value="1"/>
</dbReference>
<dbReference type="InterPro" id="IPR012902">
    <property type="entry name" value="N_methyl_site"/>
</dbReference>
<organism evidence="2 3">
    <name type="scientific">Photobacterium jeanii</name>
    <dbReference type="NCBI Taxonomy" id="858640"/>
    <lineage>
        <taxon>Bacteria</taxon>
        <taxon>Pseudomonadati</taxon>
        <taxon>Pseudomonadota</taxon>
        <taxon>Gammaproteobacteria</taxon>
        <taxon>Vibrionales</taxon>
        <taxon>Vibrionaceae</taxon>
        <taxon>Photobacterium</taxon>
    </lineage>
</organism>
<dbReference type="Gene3D" id="3.30.700.10">
    <property type="entry name" value="Glycoprotein, Type 4 Pilin"/>
    <property type="match status" value="1"/>
</dbReference>
<dbReference type="InterPro" id="IPR045584">
    <property type="entry name" value="Pilin-like"/>
</dbReference>
<dbReference type="OrthoDB" id="5906095at2"/>
<dbReference type="PANTHER" id="PTHR30093">
    <property type="entry name" value="GENERAL SECRETION PATHWAY PROTEIN G"/>
    <property type="match status" value="1"/>
</dbReference>
<feature type="transmembrane region" description="Helical" evidence="1">
    <location>
        <begin position="12"/>
        <end position="32"/>
    </location>
</feature>
<protein>
    <recommendedName>
        <fullName evidence="4">Prepilin-type N-terminal cleavage/methylation domain-containing protein</fullName>
    </recommendedName>
</protein>
<evidence type="ECO:0000313" key="3">
    <source>
        <dbReference type="Proteomes" id="UP000078503"/>
    </source>
</evidence>
<keyword evidence="1" id="KW-0812">Transmembrane</keyword>
<accession>A0A178KA88</accession>
<sequence length="136" mass="14745">MKMNKQRGVTMIELLIVVAVIGIIAAIAYPSYTDHILKSHRNQAMADMMKIQLTLEEEYNNSGNYNKSIVKNGTCAFCESDPNRYQLSVDKTGSGQNVYIVSAIPQKKSGQDKDTCGTLSLNAAGMGSASGSSNCW</sequence>
<gene>
    <name evidence="2" type="ORF">A3K86_11730</name>
</gene>
<dbReference type="PANTHER" id="PTHR30093:SF47">
    <property type="entry name" value="TYPE IV PILUS NON-CORE MINOR PILIN PILE"/>
    <property type="match status" value="1"/>
</dbReference>
<keyword evidence="1" id="KW-1133">Transmembrane helix</keyword>
<keyword evidence="1" id="KW-0472">Membrane</keyword>
<dbReference type="STRING" id="858640.A3K86_11730"/>
<name>A0A178KA88_9GAMM</name>
<comment type="caution">
    <text evidence="2">The sequence shown here is derived from an EMBL/GenBank/DDBJ whole genome shotgun (WGS) entry which is preliminary data.</text>
</comment>
<evidence type="ECO:0000256" key="1">
    <source>
        <dbReference type="SAM" id="Phobius"/>
    </source>
</evidence>
<dbReference type="Proteomes" id="UP000078503">
    <property type="component" value="Unassembled WGS sequence"/>
</dbReference>
<evidence type="ECO:0000313" key="2">
    <source>
        <dbReference type="EMBL" id="OAN14241.1"/>
    </source>
</evidence>
<dbReference type="NCBIfam" id="TIGR02532">
    <property type="entry name" value="IV_pilin_GFxxxE"/>
    <property type="match status" value="1"/>
</dbReference>
<dbReference type="EMBL" id="LVHF01000025">
    <property type="protein sequence ID" value="OAN14241.1"/>
    <property type="molecule type" value="Genomic_DNA"/>
</dbReference>
<dbReference type="InterPro" id="IPR031982">
    <property type="entry name" value="PilE-like"/>
</dbReference>
<reference evidence="2 3" key="1">
    <citation type="submission" date="2016-03" db="EMBL/GenBank/DDBJ databases">
        <title>Photobacterium proteolyticum sp. nov. a protease producing bacterium isolated from ocean sediments of Laizhou Bay.</title>
        <authorList>
            <person name="Li Y."/>
        </authorList>
    </citation>
    <scope>NUCLEOTIDE SEQUENCE [LARGE SCALE GENOMIC DNA]</scope>
    <source>
        <strain evidence="2 3">R-40508</strain>
    </source>
</reference>
<dbReference type="Pfam" id="PF16732">
    <property type="entry name" value="ComP_DUS"/>
    <property type="match status" value="1"/>
</dbReference>
<keyword evidence="3" id="KW-1185">Reference proteome</keyword>
<proteinExistence type="predicted"/>
<dbReference type="Pfam" id="PF07963">
    <property type="entry name" value="N_methyl"/>
    <property type="match status" value="1"/>
</dbReference>
<dbReference type="AlphaFoldDB" id="A0A178KA88"/>